<evidence type="ECO:0000313" key="2">
    <source>
        <dbReference type="Proteomes" id="UP000606008"/>
    </source>
</evidence>
<reference evidence="2" key="2">
    <citation type="submission" date="2023-07" db="EMBL/GenBank/DDBJ databases">
        <authorList>
            <person name="Jung D.-H."/>
        </authorList>
    </citation>
    <scope>NUCLEOTIDE SEQUENCE [LARGE SCALE GENOMIC DNA]</scope>
    <source>
        <strain evidence="2">JA-25</strain>
    </source>
</reference>
<dbReference type="Proteomes" id="UP000606008">
    <property type="component" value="Unassembled WGS sequence"/>
</dbReference>
<organism evidence="1 2">
    <name type="scientific">Fibrivirga algicola</name>
    <dbReference type="NCBI Taxonomy" id="2950420"/>
    <lineage>
        <taxon>Bacteria</taxon>
        <taxon>Pseudomonadati</taxon>
        <taxon>Bacteroidota</taxon>
        <taxon>Cytophagia</taxon>
        <taxon>Cytophagales</taxon>
        <taxon>Spirosomataceae</taxon>
        <taxon>Fibrivirga</taxon>
    </lineage>
</organism>
<name>A0ABX0QBE5_9BACT</name>
<reference evidence="2" key="1">
    <citation type="submission" date="2019-09" db="EMBL/GenBank/DDBJ databases">
        <authorList>
            <person name="Jung D.-H."/>
        </authorList>
    </citation>
    <scope>NUCLEOTIDE SEQUENCE [LARGE SCALE GENOMIC DNA]</scope>
    <source>
        <strain evidence="2">JA-25</strain>
    </source>
</reference>
<comment type="caution">
    <text evidence="1">The sequence shown here is derived from an EMBL/GenBank/DDBJ whole genome shotgun (WGS) entry which is preliminary data.</text>
</comment>
<dbReference type="RefSeq" id="WP_166691245.1">
    <property type="nucleotide sequence ID" value="NZ_WAEL01000002.1"/>
</dbReference>
<dbReference type="EMBL" id="WAEL01000002">
    <property type="protein sequence ID" value="NID09655.1"/>
    <property type="molecule type" value="Genomic_DNA"/>
</dbReference>
<proteinExistence type="predicted"/>
<dbReference type="Pfam" id="PF18928">
    <property type="entry name" value="DUF5677"/>
    <property type="match status" value="1"/>
</dbReference>
<gene>
    <name evidence="1" type="ORF">F7231_05690</name>
</gene>
<protein>
    <submittedName>
        <fullName evidence="1">Uncharacterized protein</fullName>
    </submittedName>
</protein>
<sequence>MYKAVEDIIPRTLDPNVEDLVKKLSRIIDNFVDFGTNILKWDIDVKRVEEFNAPIMMTYRHFLELADSTAILIGKSSIDPCKLLLRGMLESYFSLAYMLEADTEDRCMAFMVWTMHKKIKALERGDPDSAIGKHFKSKLSKDKLASSLQLQTFPELQVEKARLESVFQKPHYQKAEREYQLLKTAGTANPAWYRLFNGPKDMERMADHLNLMVMYDVFYRDWSGPIHSTDIFQGKVSVAQDGTSEIHQLRTPQNIQAVSQWVLTLSLMMFELYVDKRISNKKSDFLNWYKTIREPYLRICSKDPLIHLS</sequence>
<evidence type="ECO:0000313" key="1">
    <source>
        <dbReference type="EMBL" id="NID09655.1"/>
    </source>
</evidence>
<dbReference type="InterPro" id="IPR043733">
    <property type="entry name" value="DUF5677"/>
</dbReference>
<accession>A0ABX0QBE5</accession>
<keyword evidence="2" id="KW-1185">Reference proteome</keyword>